<dbReference type="AlphaFoldDB" id="T0HF85"/>
<proteinExistence type="inferred from homology"/>
<evidence type="ECO:0000256" key="2">
    <source>
        <dbReference type="ARBA" id="ARBA00022971"/>
    </source>
</evidence>
<feature type="coiled-coil region" evidence="3">
    <location>
        <begin position="299"/>
        <end position="332"/>
    </location>
</feature>
<keyword evidence="2" id="KW-0184">Conjugation</keyword>
<evidence type="ECO:0000313" key="6">
    <source>
        <dbReference type="EMBL" id="EQB15031.1"/>
    </source>
</evidence>
<protein>
    <recommendedName>
        <fullName evidence="5">MobA/MobL protein domain-containing protein</fullName>
    </recommendedName>
</protein>
<dbReference type="InterPro" id="IPR005053">
    <property type="entry name" value="MobA_MobL"/>
</dbReference>
<evidence type="ECO:0000256" key="4">
    <source>
        <dbReference type="SAM" id="MobiDB-lite"/>
    </source>
</evidence>
<evidence type="ECO:0000259" key="5">
    <source>
        <dbReference type="Pfam" id="PF03389"/>
    </source>
</evidence>
<dbReference type="Pfam" id="PF03389">
    <property type="entry name" value="MobA_MobL"/>
    <property type="match status" value="1"/>
</dbReference>
<evidence type="ECO:0000256" key="1">
    <source>
        <dbReference type="ARBA" id="ARBA00010873"/>
    </source>
</evidence>
<reference evidence="6 7" key="1">
    <citation type="journal article" date="2013" name="Genome Announc.">
        <title>Draft Genome Sequence of Sphingobium quisquiliarum Strain P25T, a Novel Hexachlorocyclohexane (HCH)-Degrading Bacterium Isolated from an HCH Dumpsite.</title>
        <authorList>
            <person name="Kumar Singh A."/>
            <person name="Sangwan N."/>
            <person name="Sharma A."/>
            <person name="Gupta V."/>
            <person name="Khurana J.P."/>
            <person name="Lal R."/>
        </authorList>
    </citation>
    <scope>NUCLEOTIDE SEQUENCE [LARGE SCALE GENOMIC DNA]</scope>
    <source>
        <strain evidence="6 7">P25</strain>
    </source>
</reference>
<dbReference type="EMBL" id="ATHO01000005">
    <property type="protein sequence ID" value="EQB15031.1"/>
    <property type="molecule type" value="Genomic_DNA"/>
</dbReference>
<evidence type="ECO:0000313" key="7">
    <source>
        <dbReference type="Proteomes" id="UP000015525"/>
    </source>
</evidence>
<dbReference type="Proteomes" id="UP000015525">
    <property type="component" value="Unassembled WGS sequence"/>
</dbReference>
<feature type="compositionally biased region" description="Polar residues" evidence="4">
    <location>
        <begin position="452"/>
        <end position="472"/>
    </location>
</feature>
<sequence length="490" mass="55227">MEQHEAVASNDQMSLRVSDQPAFWAAVASQPDCPAELRKALGTSTPYKTIRFDIPSGKAVRAFLGKQPGWVKPTSARKASNSAPFAAFHDGRKGRIQYRVVGELPDELDVESRFAIVREFSAIFERRKMPFVAVMHAPDHHNNEKNWHFHLIYYDRPSRRITEADIAGLSKRGFRTDALKPGIWDFTVVTPKRGRANGKSTPLKQKKVDGITNKQWIKTLRQELATITNLHLAQSGVKRRLDPRRYTEMGIIADPQEHLGTSQAAAEARGETTRTGSANELRQWKAIMTEGDARYRKALADADERIARYRRLRREIKQSEDVEQEVVAMRDNLHKAVRLDDIAFRIHHGIDRARSRASHVRQANRQLVQAFDADPAAGRRSEREESERLVRAASEYLALLDDRLADEYALLEDCRRNAEAMRQQALMIEQQGHPAVASAETMIAVRPPEVEPQQSAPQTTAQDLPRSHNPSEANKRAIAAAIAAVRSAGR</sequence>
<dbReference type="PATRIC" id="fig|1329909.3.peg.79"/>
<evidence type="ECO:0000256" key="3">
    <source>
        <dbReference type="SAM" id="Coils"/>
    </source>
</evidence>
<accession>T0HF85</accession>
<feature type="domain" description="MobA/MobL protein" evidence="5">
    <location>
        <begin position="102"/>
        <end position="268"/>
    </location>
</feature>
<dbReference type="Gene3D" id="3.30.930.30">
    <property type="match status" value="1"/>
</dbReference>
<organism evidence="6 7">
    <name type="scientific">Sphingobium quisquiliarum P25</name>
    <dbReference type="NCBI Taxonomy" id="1329909"/>
    <lineage>
        <taxon>Bacteria</taxon>
        <taxon>Pseudomonadati</taxon>
        <taxon>Pseudomonadota</taxon>
        <taxon>Alphaproteobacteria</taxon>
        <taxon>Sphingomonadales</taxon>
        <taxon>Sphingomonadaceae</taxon>
        <taxon>Sphingobium</taxon>
    </lineage>
</organism>
<comment type="caution">
    <text evidence="6">The sequence shown here is derived from an EMBL/GenBank/DDBJ whole genome shotgun (WGS) entry which is preliminary data.</text>
</comment>
<feature type="region of interest" description="Disordered" evidence="4">
    <location>
        <begin position="257"/>
        <end position="277"/>
    </location>
</feature>
<keyword evidence="3" id="KW-0175">Coiled coil</keyword>
<name>T0HF85_9SPHN</name>
<comment type="similarity">
    <text evidence="1">Belongs to the MobA/MobL family.</text>
</comment>
<keyword evidence="7" id="KW-1185">Reference proteome</keyword>
<gene>
    <name evidence="6" type="ORF">L288_00440</name>
</gene>
<feature type="region of interest" description="Disordered" evidence="4">
    <location>
        <begin position="448"/>
        <end position="476"/>
    </location>
</feature>